<evidence type="ECO:0000313" key="2">
    <source>
        <dbReference type="EMBL" id="MBB5751687.1"/>
    </source>
</evidence>
<dbReference type="EMBL" id="JACHOO010000002">
    <property type="protein sequence ID" value="MBB5751687.1"/>
    <property type="molecule type" value="Genomic_DNA"/>
</dbReference>
<protein>
    <submittedName>
        <fullName evidence="2">Uncharacterized protein</fullName>
    </submittedName>
</protein>
<feature type="compositionally biased region" description="Polar residues" evidence="1">
    <location>
        <begin position="1"/>
        <end position="15"/>
    </location>
</feature>
<organism evidence="2 3">
    <name type="scientific">Prosthecomicrobium pneumaticum</name>
    <dbReference type="NCBI Taxonomy" id="81895"/>
    <lineage>
        <taxon>Bacteria</taxon>
        <taxon>Pseudomonadati</taxon>
        <taxon>Pseudomonadota</taxon>
        <taxon>Alphaproteobacteria</taxon>
        <taxon>Hyphomicrobiales</taxon>
        <taxon>Kaistiaceae</taxon>
        <taxon>Prosthecomicrobium</taxon>
    </lineage>
</organism>
<gene>
    <name evidence="2" type="ORF">GGQ63_000739</name>
</gene>
<accession>A0A7W9CTP2</accession>
<keyword evidence="3" id="KW-1185">Reference proteome</keyword>
<comment type="caution">
    <text evidence="2">The sequence shown here is derived from an EMBL/GenBank/DDBJ whole genome shotgun (WGS) entry which is preliminary data.</text>
</comment>
<evidence type="ECO:0000313" key="3">
    <source>
        <dbReference type="Proteomes" id="UP000523821"/>
    </source>
</evidence>
<sequence>MGRSQRGGSRTQSALASPKAPVTPASVPGSIIGTPGERATPPPRTVIPGEA</sequence>
<proteinExistence type="predicted"/>
<dbReference type="AlphaFoldDB" id="A0A7W9CTP2"/>
<evidence type="ECO:0000256" key="1">
    <source>
        <dbReference type="SAM" id="MobiDB-lite"/>
    </source>
</evidence>
<feature type="region of interest" description="Disordered" evidence="1">
    <location>
        <begin position="1"/>
        <end position="51"/>
    </location>
</feature>
<dbReference type="Proteomes" id="UP000523821">
    <property type="component" value="Unassembled WGS sequence"/>
</dbReference>
<name>A0A7W9CTP2_9HYPH</name>
<reference evidence="2 3" key="1">
    <citation type="submission" date="2020-08" db="EMBL/GenBank/DDBJ databases">
        <title>Genomic Encyclopedia of Type Strains, Phase IV (KMG-IV): sequencing the most valuable type-strain genomes for metagenomic binning, comparative biology and taxonomic classification.</title>
        <authorList>
            <person name="Goeker M."/>
        </authorList>
    </citation>
    <scope>NUCLEOTIDE SEQUENCE [LARGE SCALE GENOMIC DNA]</scope>
    <source>
        <strain evidence="2 3">DSM 16268</strain>
    </source>
</reference>